<dbReference type="Proteomes" id="UP000326757">
    <property type="component" value="Unassembled WGS sequence"/>
</dbReference>
<feature type="compositionally biased region" description="Basic and acidic residues" evidence="1">
    <location>
        <begin position="91"/>
        <end position="105"/>
    </location>
</feature>
<evidence type="ECO:0000313" key="4">
    <source>
        <dbReference type="Proteomes" id="UP000326757"/>
    </source>
</evidence>
<dbReference type="Pfam" id="PF22586">
    <property type="entry name" value="ANCHR-like_BBOX"/>
    <property type="match status" value="1"/>
</dbReference>
<dbReference type="AlphaFoldDB" id="A0A5N6KKP6"/>
<keyword evidence="2" id="KW-0472">Membrane</keyword>
<sequence length="583" mass="65530">MSAPVVTQNEISAFHAAHFGGTSTEYFAQQFLGPVEDTYEEEVEDDGLGYYPDGVKRTLTDEQIAIFRHSEIQAILRKRRHAQEANQTVDEQVKSETPKPSHLEEGEAEAEEEDGEIAEHFSHPEPIGPLRPKKKSKRELKKIRKAQEAKEKGWFKQNIKPDLRKRTWDKVEKSIGSLALILYILPFWAWQFKRAPIWSLFLYQYSMFIRFDIRSTQLFLQLMVPKIKRFHPPLNVFPKESTPEIDLSERLRNLRNGTPKPITPKASKPISTPSPPQQSSIYNHTTAADAALLFSHDDHDEKSLDELLAELGAESEWLNPDDPNDIQKLLDEAKEALPNRGVVPKAKEEESTEAPEGNNQKDNILTSGLDMSVFAIDDEEHGDASNDKQAKSLGDESREVQDIVAKLLDEINLERGEADEEAEEKRPGGTEDSTINREVLSSFPEYTQSKNDAEEPNLTLPSAPSTLPEPSRTSLDFEDDITARLAALKGLGVGDLLGLPSAPTAKPVDKKLAAKGEAKTGLKKYTDEEMDTWCIICQDDATVECGGCDGDLYCARCWKEGHMGPDAGGEFKRHQWRKWVRST</sequence>
<dbReference type="Pfam" id="PF12720">
    <property type="entry name" value="DUF3807"/>
    <property type="match status" value="1"/>
</dbReference>
<name>A0A5N6KKP6_MONLA</name>
<evidence type="ECO:0000256" key="2">
    <source>
        <dbReference type="SAM" id="Phobius"/>
    </source>
</evidence>
<reference evidence="3 4" key="1">
    <citation type="submission" date="2019-06" db="EMBL/GenBank/DDBJ databases">
        <title>Genome Sequence of the Brown Rot Fungal Pathogen Monilinia laxa.</title>
        <authorList>
            <person name="De Miccolis Angelini R.M."/>
            <person name="Landi L."/>
            <person name="Abate D."/>
            <person name="Pollastro S."/>
            <person name="Romanazzi G."/>
            <person name="Faretra F."/>
        </authorList>
    </citation>
    <scope>NUCLEOTIDE SEQUENCE [LARGE SCALE GENOMIC DNA]</scope>
    <source>
        <strain evidence="3 4">Mlax316</strain>
    </source>
</reference>
<dbReference type="PANTHER" id="PTHR40642">
    <property type="entry name" value="YALI0F31295P"/>
    <property type="match status" value="1"/>
</dbReference>
<proteinExistence type="predicted"/>
<feature type="region of interest" description="Disordered" evidence="1">
    <location>
        <begin position="253"/>
        <end position="279"/>
    </location>
</feature>
<evidence type="ECO:0000313" key="3">
    <source>
        <dbReference type="EMBL" id="KAB8304257.1"/>
    </source>
</evidence>
<feature type="region of interest" description="Disordered" evidence="1">
    <location>
        <begin position="337"/>
        <end position="366"/>
    </location>
</feature>
<dbReference type="InterPro" id="IPR044553">
    <property type="entry name" value="Bbox1_ANCHR"/>
</dbReference>
<dbReference type="InterPro" id="IPR024526">
    <property type="entry name" value="DUF3807"/>
</dbReference>
<feature type="transmembrane region" description="Helical" evidence="2">
    <location>
        <begin position="174"/>
        <end position="190"/>
    </location>
</feature>
<feature type="compositionally biased region" description="Acidic residues" evidence="1">
    <location>
        <begin position="106"/>
        <end position="116"/>
    </location>
</feature>
<feature type="compositionally biased region" description="Polar residues" evidence="1">
    <location>
        <begin position="357"/>
        <end position="366"/>
    </location>
</feature>
<dbReference type="PANTHER" id="PTHR40642:SF1">
    <property type="entry name" value="YALI0F31295P"/>
    <property type="match status" value="1"/>
</dbReference>
<dbReference type="SUPFAM" id="SSF57845">
    <property type="entry name" value="B-box zinc-binding domain"/>
    <property type="match status" value="1"/>
</dbReference>
<accession>A0A5N6KKP6</accession>
<keyword evidence="2" id="KW-1133">Transmembrane helix</keyword>
<dbReference type="EMBL" id="VIGI01000001">
    <property type="protein sequence ID" value="KAB8304257.1"/>
    <property type="molecule type" value="Genomic_DNA"/>
</dbReference>
<feature type="region of interest" description="Disordered" evidence="1">
    <location>
        <begin position="411"/>
        <end position="474"/>
    </location>
</feature>
<dbReference type="OrthoDB" id="5407799at2759"/>
<protein>
    <submittedName>
        <fullName evidence="3">Uncharacterized protein</fullName>
    </submittedName>
</protein>
<keyword evidence="4" id="KW-1185">Reference proteome</keyword>
<keyword evidence="2" id="KW-0812">Transmembrane</keyword>
<feature type="region of interest" description="Disordered" evidence="1">
    <location>
        <begin position="79"/>
        <end position="138"/>
    </location>
</feature>
<organism evidence="3 4">
    <name type="scientific">Monilinia laxa</name>
    <name type="common">Brown rot fungus</name>
    <name type="synonym">Sclerotinia laxa</name>
    <dbReference type="NCBI Taxonomy" id="61186"/>
    <lineage>
        <taxon>Eukaryota</taxon>
        <taxon>Fungi</taxon>
        <taxon>Dikarya</taxon>
        <taxon>Ascomycota</taxon>
        <taxon>Pezizomycotina</taxon>
        <taxon>Leotiomycetes</taxon>
        <taxon>Helotiales</taxon>
        <taxon>Sclerotiniaceae</taxon>
        <taxon>Monilinia</taxon>
    </lineage>
</organism>
<comment type="caution">
    <text evidence="3">The sequence shown here is derived from an EMBL/GenBank/DDBJ whole genome shotgun (WGS) entry which is preliminary data.</text>
</comment>
<gene>
    <name evidence="3" type="ORF">EYC80_003673</name>
</gene>
<dbReference type="CDD" id="cd19817">
    <property type="entry name" value="Bbox1_ANCHR-like"/>
    <property type="match status" value="1"/>
</dbReference>
<evidence type="ECO:0000256" key="1">
    <source>
        <dbReference type="SAM" id="MobiDB-lite"/>
    </source>
</evidence>